<evidence type="ECO:0000256" key="2">
    <source>
        <dbReference type="ARBA" id="ARBA00022840"/>
    </source>
</evidence>
<dbReference type="Proteomes" id="UP000315689">
    <property type="component" value="Unassembled WGS sequence"/>
</dbReference>
<reference evidence="5 6" key="1">
    <citation type="submission" date="2017-07" db="EMBL/GenBank/DDBJ databases">
        <title>Mechanisms for carbon and nitrogen cycling indicate functional differentiation within the Candidate Phyla Radiation.</title>
        <authorList>
            <person name="Danczak R.E."/>
            <person name="Johnston M.D."/>
            <person name="Kenah C."/>
            <person name="Slattery M."/>
            <person name="Wrighton K.C."/>
            <person name="Wilkins M.J."/>
        </authorList>
    </citation>
    <scope>NUCLEOTIDE SEQUENCE [LARGE SCALE GENOMIC DNA]</scope>
    <source>
        <strain evidence="5">Licking1014_7</strain>
    </source>
</reference>
<dbReference type="GO" id="GO:0006310">
    <property type="term" value="P:DNA recombination"/>
    <property type="evidence" value="ECO:0007669"/>
    <property type="project" value="TreeGrafter"/>
</dbReference>
<dbReference type="PANTHER" id="PTHR30580">
    <property type="entry name" value="PRIMOSOMAL PROTEIN N"/>
    <property type="match status" value="1"/>
</dbReference>
<proteinExistence type="predicted"/>
<dbReference type="Gene3D" id="3.40.50.300">
    <property type="entry name" value="P-loop containing nucleotide triphosphate hydrolases"/>
    <property type="match status" value="1"/>
</dbReference>
<dbReference type="InterPro" id="IPR042115">
    <property type="entry name" value="PriA_3primeBD_sf"/>
</dbReference>
<evidence type="ECO:0000259" key="4">
    <source>
        <dbReference type="Pfam" id="PF17764"/>
    </source>
</evidence>
<dbReference type="Pfam" id="PF17764">
    <property type="entry name" value="PriA_3primeBD"/>
    <property type="match status" value="1"/>
</dbReference>
<dbReference type="PANTHER" id="PTHR30580:SF0">
    <property type="entry name" value="PRIMOSOMAL PROTEIN N"/>
    <property type="match status" value="1"/>
</dbReference>
<dbReference type="Gene3D" id="3.40.1440.60">
    <property type="entry name" value="PriA, 3(prime) DNA-binding domain"/>
    <property type="match status" value="1"/>
</dbReference>
<dbReference type="GO" id="GO:0006270">
    <property type="term" value="P:DNA replication initiation"/>
    <property type="evidence" value="ECO:0007669"/>
    <property type="project" value="TreeGrafter"/>
</dbReference>
<dbReference type="GO" id="GO:0003677">
    <property type="term" value="F:DNA binding"/>
    <property type="evidence" value="ECO:0007669"/>
    <property type="project" value="UniProtKB-KW"/>
</dbReference>
<sequence>MIAKVCVNLKTQKQFQLFDYKIKPEQLLYAKVGQICLVDFSGKNKTGIIIQLNKTQKTFYPHTLRESHAPTTNTLVCGHGYKGVGVYKTKSIKKVYGAPVVQKWQIELAKYTAKLYSVSFGKALFSILPDFSKKLIESENQSFVSVGEVSPRTADLGSWQKQFIAQSKLIRWKKIKEIASAAASIVILPEIIQAKILSKFIKGSVLYHSQLSLARTSQIYLDALSGKISIIIGAWSALFVPLKNCQNIIIDDYLAGLYIKDQNPKFDIWEMAKLRAQITGARPIFSDDGYPIFTFKNENFDKSKLSFAITPNIEYGLLKNLEPQKSNFIFFPFNYDFKALVCANCQTVAKCERCQTSLSVNSERKKLICVRCKLEKDIPLICPKCSGAKFKNSSPSIRSFYQSAQKILRDLIILDRDNIFLTKNPRNLISTYRAFSYPLKRFNICHIIFPEYLLNNPDPFFNESLYYLLRKIFNLGEKIIFYVKDNEALAKIQNFLSADFAQKLFDLRKEIGIMPQDELVKISCPKKITPDKIKKISYNLIKQGGEIFSDTKIENGWQQIFKIKKTERARWSPRRPSEARTSEEPCWGDERAENQLYLKRVKLFYCKRLNDGRKGYFVISLIIL</sequence>
<evidence type="ECO:0000256" key="1">
    <source>
        <dbReference type="ARBA" id="ARBA00022741"/>
    </source>
</evidence>
<comment type="caution">
    <text evidence="5">The sequence shown here is derived from an EMBL/GenBank/DDBJ whole genome shotgun (WGS) entry which is preliminary data.</text>
</comment>
<organism evidence="5 6">
    <name type="scientific">Candidatus Berkelbacteria bacterium Licking1014_7</name>
    <dbReference type="NCBI Taxonomy" id="2017147"/>
    <lineage>
        <taxon>Bacteria</taxon>
        <taxon>Candidatus Berkelbacteria</taxon>
    </lineage>
</organism>
<keyword evidence="1" id="KW-0547">Nucleotide-binding</keyword>
<evidence type="ECO:0000313" key="5">
    <source>
        <dbReference type="EMBL" id="TSC93423.1"/>
    </source>
</evidence>
<accession>A0A554LKM5</accession>
<dbReference type="GO" id="GO:0005524">
    <property type="term" value="F:ATP binding"/>
    <property type="evidence" value="ECO:0007669"/>
    <property type="project" value="UniProtKB-KW"/>
</dbReference>
<dbReference type="GO" id="GO:0043138">
    <property type="term" value="F:3'-5' DNA helicase activity"/>
    <property type="evidence" value="ECO:0007669"/>
    <property type="project" value="TreeGrafter"/>
</dbReference>
<protein>
    <submittedName>
        <fullName evidence="5">Primosomal protein N' (Replication factor Y) (Superfamily II helicase)</fullName>
    </submittedName>
</protein>
<keyword evidence="5" id="KW-0347">Helicase</keyword>
<dbReference type="AlphaFoldDB" id="A0A554LKM5"/>
<evidence type="ECO:0000313" key="6">
    <source>
        <dbReference type="Proteomes" id="UP000315689"/>
    </source>
</evidence>
<feature type="domain" description="Primosomal protein N' 3' DNA-binding" evidence="4">
    <location>
        <begin position="4"/>
        <end position="129"/>
    </location>
</feature>
<keyword evidence="3" id="KW-0238">DNA-binding</keyword>
<name>A0A554LKM5_9BACT</name>
<dbReference type="InterPro" id="IPR027417">
    <property type="entry name" value="P-loop_NTPase"/>
</dbReference>
<dbReference type="GO" id="GO:0006302">
    <property type="term" value="P:double-strand break repair"/>
    <property type="evidence" value="ECO:0007669"/>
    <property type="project" value="TreeGrafter"/>
</dbReference>
<evidence type="ECO:0000256" key="3">
    <source>
        <dbReference type="ARBA" id="ARBA00023125"/>
    </source>
</evidence>
<keyword evidence="2" id="KW-0067">ATP-binding</keyword>
<dbReference type="EMBL" id="VMGK01000002">
    <property type="protein sequence ID" value="TSC93423.1"/>
    <property type="molecule type" value="Genomic_DNA"/>
</dbReference>
<keyword evidence="5" id="KW-0378">Hydrolase</keyword>
<gene>
    <name evidence="5" type="ORF">CEN89_98</name>
</gene>
<dbReference type="InterPro" id="IPR041222">
    <property type="entry name" value="PriA_3primeBD"/>
</dbReference>